<keyword evidence="1" id="KW-0472">Membrane</keyword>
<protein>
    <recommendedName>
        <fullName evidence="4">DUF2269 domain-containing protein</fullName>
    </recommendedName>
</protein>
<feature type="transmembrane region" description="Helical" evidence="1">
    <location>
        <begin position="69"/>
        <end position="94"/>
    </location>
</feature>
<accession>A0A1H8BPZ4</accession>
<feature type="transmembrane region" description="Helical" evidence="1">
    <location>
        <begin position="6"/>
        <end position="28"/>
    </location>
</feature>
<dbReference type="AlphaFoldDB" id="A0A1H8BPZ4"/>
<keyword evidence="1" id="KW-0812">Transmembrane</keyword>
<sequence length="137" mass="16188">MLIRIILFFHVLGAVGMGFYLVLPFFLQRMVLQNRSVLHVLYWLNFLSQWILVVQLFTGGYLYTKGEYSAQWTILVALAYLAIGGFGGMFGYHIRHFLKSPRKYELEPWMRKVRFFGLLTAVSMFMIVVLMLFPYWI</sequence>
<evidence type="ECO:0008006" key="4">
    <source>
        <dbReference type="Google" id="ProtNLM"/>
    </source>
</evidence>
<dbReference type="Proteomes" id="UP000199695">
    <property type="component" value="Unassembled WGS sequence"/>
</dbReference>
<keyword evidence="3" id="KW-1185">Reference proteome</keyword>
<organism evidence="2 3">
    <name type="scientific">Lihuaxuella thermophila</name>
    <dbReference type="NCBI Taxonomy" id="1173111"/>
    <lineage>
        <taxon>Bacteria</taxon>
        <taxon>Bacillati</taxon>
        <taxon>Bacillota</taxon>
        <taxon>Bacilli</taxon>
        <taxon>Bacillales</taxon>
        <taxon>Thermoactinomycetaceae</taxon>
        <taxon>Lihuaxuella</taxon>
    </lineage>
</organism>
<feature type="transmembrane region" description="Helical" evidence="1">
    <location>
        <begin position="40"/>
        <end position="63"/>
    </location>
</feature>
<evidence type="ECO:0000256" key="1">
    <source>
        <dbReference type="SAM" id="Phobius"/>
    </source>
</evidence>
<proteinExistence type="predicted"/>
<evidence type="ECO:0000313" key="2">
    <source>
        <dbReference type="EMBL" id="SEM84108.1"/>
    </source>
</evidence>
<evidence type="ECO:0000313" key="3">
    <source>
        <dbReference type="Proteomes" id="UP000199695"/>
    </source>
</evidence>
<keyword evidence="1" id="KW-1133">Transmembrane helix</keyword>
<name>A0A1H8BPZ4_9BACL</name>
<gene>
    <name evidence="2" type="ORF">SAMN05444955_102269</name>
</gene>
<feature type="transmembrane region" description="Helical" evidence="1">
    <location>
        <begin position="115"/>
        <end position="136"/>
    </location>
</feature>
<reference evidence="2 3" key="1">
    <citation type="submission" date="2016-10" db="EMBL/GenBank/DDBJ databases">
        <authorList>
            <person name="de Groot N.N."/>
        </authorList>
    </citation>
    <scope>NUCLEOTIDE SEQUENCE [LARGE SCALE GENOMIC DNA]</scope>
    <source>
        <strain evidence="2 3">DSM 46701</strain>
    </source>
</reference>
<dbReference type="EMBL" id="FOCQ01000002">
    <property type="protein sequence ID" value="SEM84108.1"/>
    <property type="molecule type" value="Genomic_DNA"/>
</dbReference>